<evidence type="ECO:0000259" key="1">
    <source>
        <dbReference type="Pfam" id="PF08353"/>
    </source>
</evidence>
<reference evidence="3" key="1">
    <citation type="journal article" date="2019" name="Int. J. Syst. Evol. Microbiol.">
        <title>The Global Catalogue of Microorganisms (GCM) 10K type strain sequencing project: providing services to taxonomists for standard genome sequencing and annotation.</title>
        <authorList>
            <consortium name="The Broad Institute Genomics Platform"/>
            <consortium name="The Broad Institute Genome Sequencing Center for Infectious Disease"/>
            <person name="Wu L."/>
            <person name="Ma J."/>
        </authorList>
    </citation>
    <scope>NUCLEOTIDE SEQUENCE [LARGE SCALE GENOMIC DNA]</scope>
    <source>
        <strain evidence="3">CCUG 62974</strain>
    </source>
</reference>
<dbReference type="EMBL" id="JBHTHX010001800">
    <property type="protein sequence ID" value="MFD0889378.1"/>
    <property type="molecule type" value="Genomic_DNA"/>
</dbReference>
<name>A0ABW3DZY6_9ACTN</name>
<sequence length="143" mass="15909">LPVQRALPRLREVTSVAGRYTVVQRDGRHARLLLAKNPAGWLEAFDVLDRSLPVILSVNAQGPDGRDTSWLWDVDYRVLRGGPVYVTGERRLDLALRLDIAGVPFQLTNSFEEALAAQPPGKVDVIANYTAFQQIRSEFGRAV</sequence>
<organism evidence="2 3">
    <name type="scientific">Streptosporangium algeriense</name>
    <dbReference type="NCBI Taxonomy" id="1682748"/>
    <lineage>
        <taxon>Bacteria</taxon>
        <taxon>Bacillati</taxon>
        <taxon>Actinomycetota</taxon>
        <taxon>Actinomycetes</taxon>
        <taxon>Streptosporangiales</taxon>
        <taxon>Streptosporangiaceae</taxon>
        <taxon>Streptosporangium</taxon>
    </lineage>
</organism>
<keyword evidence="3" id="KW-1185">Reference proteome</keyword>
<evidence type="ECO:0000313" key="2">
    <source>
        <dbReference type="EMBL" id="MFD0889378.1"/>
    </source>
</evidence>
<gene>
    <name evidence="2" type="ORF">ACFQ08_32990</name>
</gene>
<dbReference type="Pfam" id="PF08353">
    <property type="entry name" value="MurT_C"/>
    <property type="match status" value="1"/>
</dbReference>
<dbReference type="Proteomes" id="UP001597024">
    <property type="component" value="Unassembled WGS sequence"/>
</dbReference>
<protein>
    <submittedName>
        <fullName evidence="2">DUF1727 domain-containing protein</fullName>
    </submittedName>
</protein>
<feature type="non-terminal residue" evidence="2">
    <location>
        <position position="1"/>
    </location>
</feature>
<comment type="caution">
    <text evidence="2">The sequence shown here is derived from an EMBL/GenBank/DDBJ whole genome shotgun (WGS) entry which is preliminary data.</text>
</comment>
<proteinExistence type="predicted"/>
<accession>A0ABW3DZY6</accession>
<evidence type="ECO:0000313" key="3">
    <source>
        <dbReference type="Proteomes" id="UP001597024"/>
    </source>
</evidence>
<dbReference type="InterPro" id="IPR013564">
    <property type="entry name" value="MurT_C"/>
</dbReference>
<feature type="domain" description="Lipid II isoglutaminyl synthase (glutamine-hydrolyzing) subunit MurT C-terminal" evidence="1">
    <location>
        <begin position="34"/>
        <end position="132"/>
    </location>
</feature>